<evidence type="ECO:0000313" key="4">
    <source>
        <dbReference type="EMBL" id="AOZ90520.1"/>
    </source>
</evidence>
<dbReference type="AlphaFoldDB" id="A0AAC9NEB7"/>
<dbReference type="PANTHER" id="PTHR44169">
    <property type="entry name" value="NADPH-DEPENDENT 1-ACYLDIHYDROXYACETONE PHOSPHATE REDUCTASE"/>
    <property type="match status" value="1"/>
</dbReference>
<name>A0AAC9NEB7_9BACI</name>
<dbReference type="PRINTS" id="PR00081">
    <property type="entry name" value="GDHRDH"/>
</dbReference>
<proteinExistence type="inferred from homology"/>
<comment type="similarity">
    <text evidence="1 3">Belongs to the short-chain dehydrogenases/reductases (SDR) family.</text>
</comment>
<dbReference type="PANTHER" id="PTHR44169:SF6">
    <property type="entry name" value="NADPH-DEPENDENT 1-ACYLDIHYDROXYACETONE PHOSPHATE REDUCTASE"/>
    <property type="match status" value="1"/>
</dbReference>
<dbReference type="InterPro" id="IPR036291">
    <property type="entry name" value="NAD(P)-bd_dom_sf"/>
</dbReference>
<dbReference type="PRINTS" id="PR00080">
    <property type="entry name" value="SDRFAMILY"/>
</dbReference>
<evidence type="ECO:0000313" key="5">
    <source>
        <dbReference type="Proteomes" id="UP000177709"/>
    </source>
</evidence>
<protein>
    <submittedName>
        <fullName evidence="4">Short-chain dehydrogenase/reductase</fullName>
    </submittedName>
</protein>
<dbReference type="Gene3D" id="3.40.50.720">
    <property type="entry name" value="NAD(P)-binding Rossmann-like Domain"/>
    <property type="match status" value="1"/>
</dbReference>
<dbReference type="Proteomes" id="UP000177709">
    <property type="component" value="Chromosome"/>
</dbReference>
<accession>A0AAC9NEB7</accession>
<gene>
    <name evidence="4" type="ORF">BK049_18385</name>
</gene>
<evidence type="ECO:0000256" key="2">
    <source>
        <dbReference type="ARBA" id="ARBA00023002"/>
    </source>
</evidence>
<dbReference type="InterPro" id="IPR002347">
    <property type="entry name" value="SDR_fam"/>
</dbReference>
<evidence type="ECO:0000256" key="1">
    <source>
        <dbReference type="ARBA" id="ARBA00006484"/>
    </source>
</evidence>
<keyword evidence="2" id="KW-0560">Oxidoreductase</keyword>
<organism evidence="4 5">
    <name type="scientific">Bacillus xiamenensis</name>
    <dbReference type="NCBI Taxonomy" id="1178537"/>
    <lineage>
        <taxon>Bacteria</taxon>
        <taxon>Bacillati</taxon>
        <taxon>Bacillota</taxon>
        <taxon>Bacilli</taxon>
        <taxon>Bacillales</taxon>
        <taxon>Bacillaceae</taxon>
        <taxon>Bacillus</taxon>
    </lineage>
</organism>
<dbReference type="SUPFAM" id="SSF51735">
    <property type="entry name" value="NAD(P)-binding Rossmann-fold domains"/>
    <property type="match status" value="1"/>
</dbReference>
<dbReference type="NCBIfam" id="NF004826">
    <property type="entry name" value="PRK06182.1"/>
    <property type="match status" value="1"/>
</dbReference>
<dbReference type="KEGG" id="bxi:BK049_18385"/>
<dbReference type="Pfam" id="PF00106">
    <property type="entry name" value="adh_short"/>
    <property type="match status" value="1"/>
</dbReference>
<reference evidence="4 5" key="1">
    <citation type="submission" date="2016-10" db="EMBL/GenBank/DDBJ databases">
        <title>Whole genome sequence of hyper active fibrinolysis bacterium Bacillus pumilus strain VV3 isolated from fermented rice.</title>
        <authorList>
            <person name="Mariadas V.A."/>
            <person name="Vijayaraghavan P."/>
            <person name="Dhandapani V."/>
        </authorList>
    </citation>
    <scope>NUCLEOTIDE SEQUENCE [LARGE SCALE GENOMIC DNA]</scope>
    <source>
        <strain evidence="4 5">VV3</strain>
    </source>
</reference>
<evidence type="ECO:0000256" key="3">
    <source>
        <dbReference type="RuleBase" id="RU000363"/>
    </source>
</evidence>
<dbReference type="GO" id="GO:0016491">
    <property type="term" value="F:oxidoreductase activity"/>
    <property type="evidence" value="ECO:0007669"/>
    <property type="project" value="UniProtKB-KW"/>
</dbReference>
<dbReference type="CDD" id="cd05374">
    <property type="entry name" value="17beta-HSD-like_SDR_c"/>
    <property type="match status" value="1"/>
</dbReference>
<dbReference type="EMBL" id="CP017786">
    <property type="protein sequence ID" value="AOZ90520.1"/>
    <property type="molecule type" value="Genomic_DNA"/>
</dbReference>
<sequence>MSKKVALITGASAGIGKSTAIELNKKGFIVYGAARRKEMMEDLTSQGISIISLDVTDEESMVNCVREILDKEGRIDVLVNNAGYGSYGAVEDVSMEEARRQVEVNLFGLARMTQLVLPSMRKNNYGKIVNISSMGGKVWTSFGGWYHATKFAVEGFSDCLRLEVEPFGIDVIVVEPGGIATDWGVIAAEKLRAASAKGAYKEAANKSADNMVKTYSGSNLTKPEVIANTIVKAVTVTKPKTRYLVGFGAKPMVFMKKLLGDRMFDKIIKRFS</sequence>
<dbReference type="RefSeq" id="WP_071169144.1">
    <property type="nucleotide sequence ID" value="NZ_CP017786.1"/>
</dbReference>